<reference evidence="3" key="1">
    <citation type="journal article" date="2019" name="Int. J. Syst. Evol. Microbiol.">
        <title>The Global Catalogue of Microorganisms (GCM) 10K type strain sequencing project: providing services to taxonomists for standard genome sequencing and annotation.</title>
        <authorList>
            <consortium name="The Broad Institute Genomics Platform"/>
            <consortium name="The Broad Institute Genome Sequencing Center for Infectious Disease"/>
            <person name="Wu L."/>
            <person name="Ma J."/>
        </authorList>
    </citation>
    <scope>NUCLEOTIDE SEQUENCE [LARGE SCALE GENOMIC DNA]</scope>
    <source>
        <strain evidence="3">JCM 17027</strain>
    </source>
</reference>
<protein>
    <recommendedName>
        <fullName evidence="4">Condensation domain-containing protein</fullName>
    </recommendedName>
</protein>
<gene>
    <name evidence="2" type="ORF">GCM10022384_02050</name>
</gene>
<dbReference type="Proteomes" id="UP001500034">
    <property type="component" value="Unassembled WGS sequence"/>
</dbReference>
<organism evidence="2 3">
    <name type="scientific">Streptomyces marokkonensis</name>
    <dbReference type="NCBI Taxonomy" id="324855"/>
    <lineage>
        <taxon>Bacteria</taxon>
        <taxon>Bacillati</taxon>
        <taxon>Actinomycetota</taxon>
        <taxon>Actinomycetes</taxon>
        <taxon>Kitasatosporales</taxon>
        <taxon>Streptomycetaceae</taxon>
        <taxon>Streptomyces</taxon>
    </lineage>
</organism>
<sequence>MEGDTFPLTSGQASAWMAFARTPASRLAKPRWWSVPVDVPATLVSTAVQVVMERHEALRSRVVAGTGPGLSQQVDPLTSPVLRIREDLEIDLDDHVALGLVLDGLKREPFDLCDEWPVRWFLGRQPSGNHALIMIVHHFAAGFAGCAVLLNEVTAVLDNLLDDRPADHGLAPVKGPRQLLAEEDGPDGSRADDRARASMRRLLEDLPSTPFPAARTPEDVITLTPSRPTRRVGATLMSPAALHCATGLAHSWGVPVSAVVLAAASLAVRPLLVDESALMWQMFGDRAGRSARFSAACYEPLTSLFDASALASEDDLRAAASETYRRLIRTLRTRPFGEGAFREEVHSISEERGVRIETPFWFNFLTRGEGPELSLDEVSDRWDELSRTDRTVSYEGDEFPGGDFALYAWRDAGHLEVGLYAHERYAGTDTLLAVLRRFGDILYRHAVPQRTPNNADDALLRPRTPHRVRLQGNRWADTAVVRNVLNSLPGVEVTDLRLDGTDAPTLHVTLRAPAGRSVEALRTSALTKLDVPGFVIPDVVTIAGRTVPSGGRSAPAPRSASLDDLLDNVCRMCSLTEVDPLRSYFSAGGTVRGLGSVLQALTAQGWTGLTWRDLCSHRSLTSLAAELRRV</sequence>
<comment type="caution">
    <text evidence="2">The sequence shown here is derived from an EMBL/GenBank/DDBJ whole genome shotgun (WGS) entry which is preliminary data.</text>
</comment>
<name>A0ABP7NRL4_9ACTN</name>
<evidence type="ECO:0000313" key="3">
    <source>
        <dbReference type="Proteomes" id="UP001500034"/>
    </source>
</evidence>
<dbReference type="Gene3D" id="3.30.559.30">
    <property type="entry name" value="Nonribosomal peptide synthetase, condensation domain"/>
    <property type="match status" value="1"/>
</dbReference>
<dbReference type="Gene3D" id="3.30.559.10">
    <property type="entry name" value="Chloramphenicol acetyltransferase-like domain"/>
    <property type="match status" value="1"/>
</dbReference>
<evidence type="ECO:0000256" key="1">
    <source>
        <dbReference type="SAM" id="MobiDB-lite"/>
    </source>
</evidence>
<evidence type="ECO:0000313" key="2">
    <source>
        <dbReference type="EMBL" id="GAA3951992.1"/>
    </source>
</evidence>
<feature type="region of interest" description="Disordered" evidence="1">
    <location>
        <begin position="168"/>
        <end position="193"/>
    </location>
</feature>
<dbReference type="EMBL" id="BAABCQ010000002">
    <property type="protein sequence ID" value="GAA3951992.1"/>
    <property type="molecule type" value="Genomic_DNA"/>
</dbReference>
<proteinExistence type="predicted"/>
<evidence type="ECO:0008006" key="4">
    <source>
        <dbReference type="Google" id="ProtNLM"/>
    </source>
</evidence>
<keyword evidence="3" id="KW-1185">Reference proteome</keyword>
<dbReference type="SUPFAM" id="SSF52777">
    <property type="entry name" value="CoA-dependent acyltransferases"/>
    <property type="match status" value="1"/>
</dbReference>
<dbReference type="InterPro" id="IPR023213">
    <property type="entry name" value="CAT-like_dom_sf"/>
</dbReference>
<accession>A0ABP7NRL4</accession>